<keyword evidence="6" id="KW-0472">Membrane</keyword>
<dbReference type="Gene3D" id="1.10.287.130">
    <property type="match status" value="1"/>
</dbReference>
<reference evidence="9 10" key="2">
    <citation type="journal article" date="2011" name="ISME J.">
        <title>RNA-seq reveals cooperative metabolic interactions between two termite-gut spirochete species in co-culture.</title>
        <authorList>
            <person name="Rosenthal A.Z."/>
            <person name="Matson E.G."/>
            <person name="Eldar A."/>
            <person name="Leadbetter J.R."/>
        </authorList>
    </citation>
    <scope>NUCLEOTIDE SEQUENCE [LARGE SCALE GENOMIC DNA]</scope>
    <source>
        <strain evidence="10">ATCC BAA-888 / DSM 13862 / ZAS-9</strain>
    </source>
</reference>
<organism evidence="9 10">
    <name type="scientific">Leadbettera azotonutricia (strain ATCC BAA-888 / DSM 13862 / ZAS-9)</name>
    <name type="common">Treponema azotonutricium</name>
    <dbReference type="NCBI Taxonomy" id="545695"/>
    <lineage>
        <taxon>Bacteria</taxon>
        <taxon>Pseudomonadati</taxon>
        <taxon>Spirochaetota</taxon>
        <taxon>Spirochaetia</taxon>
        <taxon>Spirochaetales</taxon>
        <taxon>Breznakiellaceae</taxon>
        <taxon>Leadbettera</taxon>
    </lineage>
</organism>
<protein>
    <recommendedName>
        <fullName evidence="2">histidine kinase</fullName>
        <ecNumber evidence="2">2.7.13.3</ecNumber>
    </recommendedName>
</protein>
<dbReference type="Proteomes" id="UP000009222">
    <property type="component" value="Chromosome"/>
</dbReference>
<keyword evidence="6" id="KW-0812">Transmembrane</keyword>
<feature type="modified residue" description="4-aspartylphosphate" evidence="5">
    <location>
        <position position="910"/>
    </location>
</feature>
<evidence type="ECO:0000313" key="9">
    <source>
        <dbReference type="EMBL" id="AEF80382.1"/>
    </source>
</evidence>
<evidence type="ECO:0000256" key="4">
    <source>
        <dbReference type="ARBA" id="ARBA00023012"/>
    </source>
</evidence>
<dbReference type="PANTHER" id="PTHR45339:SF1">
    <property type="entry name" value="HYBRID SIGNAL TRANSDUCTION HISTIDINE KINASE J"/>
    <property type="match status" value="1"/>
</dbReference>
<dbReference type="HOGENOM" id="CLU_000445_114_9_12"/>
<proteinExistence type="predicted"/>
<dbReference type="PROSITE" id="PS50110">
    <property type="entry name" value="RESPONSE_REGULATORY"/>
    <property type="match status" value="1"/>
</dbReference>
<evidence type="ECO:0000256" key="5">
    <source>
        <dbReference type="PROSITE-ProRule" id="PRU00169"/>
    </source>
</evidence>
<dbReference type="SMART" id="SM00448">
    <property type="entry name" value="REC"/>
    <property type="match status" value="1"/>
</dbReference>
<dbReference type="PROSITE" id="PS50109">
    <property type="entry name" value="HIS_KIN"/>
    <property type="match status" value="1"/>
</dbReference>
<dbReference type="CDD" id="cd00082">
    <property type="entry name" value="HisKA"/>
    <property type="match status" value="1"/>
</dbReference>
<evidence type="ECO:0000256" key="2">
    <source>
        <dbReference type="ARBA" id="ARBA00012438"/>
    </source>
</evidence>
<dbReference type="InterPro" id="IPR004358">
    <property type="entry name" value="Sig_transdc_His_kin-like_C"/>
</dbReference>
<keyword evidence="3 5" id="KW-0597">Phosphoprotein</keyword>
<evidence type="ECO:0000259" key="8">
    <source>
        <dbReference type="PROSITE" id="PS50110"/>
    </source>
</evidence>
<dbReference type="Pfam" id="PF00072">
    <property type="entry name" value="Response_reg"/>
    <property type="match status" value="1"/>
</dbReference>
<dbReference type="InterPro" id="IPR003594">
    <property type="entry name" value="HATPase_dom"/>
</dbReference>
<feature type="transmembrane region" description="Helical" evidence="6">
    <location>
        <begin position="547"/>
        <end position="567"/>
    </location>
</feature>
<dbReference type="InterPro" id="IPR003661">
    <property type="entry name" value="HisK_dim/P_dom"/>
</dbReference>
<dbReference type="SUPFAM" id="SSF52172">
    <property type="entry name" value="CheY-like"/>
    <property type="match status" value="1"/>
</dbReference>
<keyword evidence="10" id="KW-1185">Reference proteome</keyword>
<feature type="domain" description="Histidine kinase" evidence="7">
    <location>
        <begin position="614"/>
        <end position="836"/>
    </location>
</feature>
<dbReference type="PRINTS" id="PR00344">
    <property type="entry name" value="BCTRLSENSOR"/>
</dbReference>
<dbReference type="InParanoid" id="F5Y9L4"/>
<feature type="domain" description="Response regulatory" evidence="8">
    <location>
        <begin position="858"/>
        <end position="979"/>
    </location>
</feature>
<comment type="catalytic activity">
    <reaction evidence="1">
        <text>ATP + protein L-histidine = ADP + protein N-phospho-L-histidine.</text>
        <dbReference type="EC" id="2.7.13.3"/>
    </reaction>
</comment>
<dbReference type="PANTHER" id="PTHR45339">
    <property type="entry name" value="HYBRID SIGNAL TRANSDUCTION HISTIDINE KINASE J"/>
    <property type="match status" value="1"/>
</dbReference>
<accession>F5Y9L4</accession>
<dbReference type="InterPro" id="IPR011006">
    <property type="entry name" value="CheY-like_superfamily"/>
</dbReference>
<dbReference type="CDD" id="cd16922">
    <property type="entry name" value="HATPase_EvgS-ArcB-TorS-like"/>
    <property type="match status" value="1"/>
</dbReference>
<dbReference type="Pfam" id="PF00497">
    <property type="entry name" value="SBP_bac_3"/>
    <property type="match status" value="1"/>
</dbReference>
<dbReference type="Gene3D" id="3.40.50.2300">
    <property type="match status" value="1"/>
</dbReference>
<dbReference type="KEGG" id="taz:TREAZ_0819"/>
<dbReference type="RefSeq" id="WP_015711153.1">
    <property type="nucleotide sequence ID" value="NC_015577.1"/>
</dbReference>
<dbReference type="InterPro" id="IPR001789">
    <property type="entry name" value="Sig_transdc_resp-reg_receiver"/>
</dbReference>
<dbReference type="Gene3D" id="3.30.565.10">
    <property type="entry name" value="Histidine kinase-like ATPase, C-terminal domain"/>
    <property type="match status" value="1"/>
</dbReference>
<dbReference type="GO" id="GO:0000155">
    <property type="term" value="F:phosphorelay sensor kinase activity"/>
    <property type="evidence" value="ECO:0007669"/>
    <property type="project" value="InterPro"/>
</dbReference>
<dbReference type="OrthoDB" id="6192248at2"/>
<evidence type="ECO:0000256" key="1">
    <source>
        <dbReference type="ARBA" id="ARBA00000085"/>
    </source>
</evidence>
<dbReference type="eggNOG" id="COG0642">
    <property type="taxonomic scope" value="Bacteria"/>
</dbReference>
<dbReference type="PROSITE" id="PS51257">
    <property type="entry name" value="PROKAR_LIPOPROTEIN"/>
    <property type="match status" value="1"/>
</dbReference>
<dbReference type="InterPro" id="IPR005467">
    <property type="entry name" value="His_kinase_dom"/>
</dbReference>
<evidence type="ECO:0000313" key="10">
    <source>
        <dbReference type="Proteomes" id="UP000009222"/>
    </source>
</evidence>
<dbReference type="STRING" id="545695.TREAZ_0819"/>
<dbReference type="Gene3D" id="3.40.190.10">
    <property type="entry name" value="Periplasmic binding protein-like II"/>
    <property type="match status" value="4"/>
</dbReference>
<keyword evidence="4" id="KW-0902">Two-component regulatory system</keyword>
<dbReference type="SMART" id="SM00062">
    <property type="entry name" value="PBPb"/>
    <property type="match status" value="1"/>
</dbReference>
<dbReference type="SMART" id="SM00388">
    <property type="entry name" value="HisKA"/>
    <property type="match status" value="1"/>
</dbReference>
<dbReference type="InterPro" id="IPR036097">
    <property type="entry name" value="HisK_dim/P_sf"/>
</dbReference>
<dbReference type="Pfam" id="PF00512">
    <property type="entry name" value="HisKA"/>
    <property type="match status" value="1"/>
</dbReference>
<dbReference type="SUPFAM" id="SSF53850">
    <property type="entry name" value="Periplasmic binding protein-like II"/>
    <property type="match status" value="2"/>
</dbReference>
<dbReference type="Pfam" id="PF02518">
    <property type="entry name" value="HATPase_c"/>
    <property type="match status" value="1"/>
</dbReference>
<dbReference type="InterPro" id="IPR001638">
    <property type="entry name" value="Solute-binding_3/MltF_N"/>
</dbReference>
<dbReference type="FunFam" id="3.30.565.10:FF:000010">
    <property type="entry name" value="Sensor histidine kinase RcsC"/>
    <property type="match status" value="1"/>
</dbReference>
<dbReference type="InterPro" id="IPR036890">
    <property type="entry name" value="HATPase_C_sf"/>
</dbReference>
<sequence length="982" mass="110273">MKCFFRRAGKVFLVLVPIFILFSCAKLGKVKTAQVFGEYERYQDIPGVTSEEIAAIEVLKRSTSIFTYGMTMSTECFRGDIRGEYNVTQGFSAQVCTWLTDLFGVRFRPVIYGWDALLKGLESRDISFSGEISASLRDSGEYFMTDSIAERRIKYISIEGADKLAVTANSRPLKYGFLTGTTTEALVSAAIRIDFEPVAVANYNDAYQKLVIKEIDALFMDETVEGIFSLYGNLMIEDFSPLTYNRVSMATRDPKLEPIVSVVQKYLLAAGTYRFVHMYEQGNQDYLKYNLMNRLSTEERAYLDVHRDPENSIPVSIESDNYPMSFYNTKENEWQGIAVDLLVEVEKLTGLHFSYSNNQSADVDEVLGMLRDDKVSMTLELIRSTSRENLYLFGDAPYLVDYYTLISPTDFPGITLSDVPYHQVGLIKGTAYAEIFHEMFPHHTNTVEFANRTDAIAALEKGDLKLLMGTRNLLLNITNYMERTGYNANLVLRRPYESFLGFSRNETLLCSILSKSQSLIDTGRLVDNWTRRVFDYSGALARAQQPWFIGASLLMAIVLALVIMMLLRNRQMAASLERTVAERTHELRERSVELEIQTKAAQVASQAKGEFLARMSHEIRTPLNAIIGMTEIARRARDMEKKDHSLEEIAVASDHLLGILNDVLDMSKIESGKFAIVHDAFDLQEAMEEVANIIVQRCIDKKIQFETEFQGLERIAVMGDKLRLKQVLINLLGNAVKFTPEQGKVVFHVSGGENNGGKIRILFKTEDTGIGMTEVQMGKLFTAFEQADSSISVRFGGTGLGLAISQNMVKLMGGLITVKSTPGLGSVFEFILDMETTAYKMERHGPLKPEERNFAGKHILLTEDIDINREIIKELLADTDVEIHEAEDGAKALGIFSASPVGFYDLIFMDVQMPNMDGYEAAGRIRSLEREDAKIVPIIAMTANAYKEDIDKALASGMNGHLAKPIDMVEVMKSLDKYLGTK</sequence>
<reference evidence="10" key="1">
    <citation type="submission" date="2009-12" db="EMBL/GenBank/DDBJ databases">
        <title>Complete sequence of Treponema azotonutricium strain ZAS-9.</title>
        <authorList>
            <person name="Tetu S.G."/>
            <person name="Matson E."/>
            <person name="Ren Q."/>
            <person name="Seshadri R."/>
            <person name="Elbourne L."/>
            <person name="Hassan K.A."/>
            <person name="Durkin A."/>
            <person name="Radune D."/>
            <person name="Mohamoud Y."/>
            <person name="Shay R."/>
            <person name="Jin S."/>
            <person name="Zhang X."/>
            <person name="Lucey K."/>
            <person name="Ballor N.R."/>
            <person name="Ottesen E."/>
            <person name="Rosenthal R."/>
            <person name="Allen A."/>
            <person name="Leadbetter J.R."/>
            <person name="Paulsen I.T."/>
        </authorList>
    </citation>
    <scope>NUCLEOTIDE SEQUENCE [LARGE SCALE GENOMIC DNA]</scope>
    <source>
        <strain evidence="10">ATCC BAA-888 / DSM 13862 / ZAS-9</strain>
    </source>
</reference>
<dbReference type="SUPFAM" id="SSF55874">
    <property type="entry name" value="ATPase domain of HSP90 chaperone/DNA topoisomerase II/histidine kinase"/>
    <property type="match status" value="1"/>
</dbReference>
<gene>
    <name evidence="9" type="ordered locus">TREAZ_0819</name>
</gene>
<dbReference type="EC" id="2.7.13.3" evidence="2"/>
<evidence type="ECO:0000259" key="7">
    <source>
        <dbReference type="PROSITE" id="PS50109"/>
    </source>
</evidence>
<dbReference type="EMBL" id="CP001841">
    <property type="protein sequence ID" value="AEF80382.1"/>
    <property type="molecule type" value="Genomic_DNA"/>
</dbReference>
<dbReference type="AlphaFoldDB" id="F5Y9L4"/>
<evidence type="ECO:0000256" key="3">
    <source>
        <dbReference type="ARBA" id="ARBA00022553"/>
    </source>
</evidence>
<keyword evidence="6" id="KW-1133">Transmembrane helix</keyword>
<evidence type="ECO:0000256" key="6">
    <source>
        <dbReference type="SAM" id="Phobius"/>
    </source>
</evidence>
<dbReference type="SMART" id="SM00387">
    <property type="entry name" value="HATPase_c"/>
    <property type="match status" value="1"/>
</dbReference>
<name>F5Y9L4_LEAAZ</name>
<dbReference type="CDD" id="cd17546">
    <property type="entry name" value="REC_hyHK_CKI1_RcsC-like"/>
    <property type="match status" value="1"/>
</dbReference>
<dbReference type="SUPFAM" id="SSF47384">
    <property type="entry name" value="Homodimeric domain of signal transducing histidine kinase"/>
    <property type="match status" value="1"/>
</dbReference>